<dbReference type="EMBL" id="LAZR01040691">
    <property type="protein sequence ID" value="KKL13856.1"/>
    <property type="molecule type" value="Genomic_DNA"/>
</dbReference>
<organism evidence="1">
    <name type="scientific">marine sediment metagenome</name>
    <dbReference type="NCBI Taxonomy" id="412755"/>
    <lineage>
        <taxon>unclassified sequences</taxon>
        <taxon>metagenomes</taxon>
        <taxon>ecological metagenomes</taxon>
    </lineage>
</organism>
<protein>
    <submittedName>
        <fullName evidence="1">Uncharacterized protein</fullName>
    </submittedName>
</protein>
<accession>A0A0F9D7T6</accession>
<reference evidence="1" key="1">
    <citation type="journal article" date="2015" name="Nature">
        <title>Complex archaea that bridge the gap between prokaryotes and eukaryotes.</title>
        <authorList>
            <person name="Spang A."/>
            <person name="Saw J.H."/>
            <person name="Jorgensen S.L."/>
            <person name="Zaremba-Niedzwiedzka K."/>
            <person name="Martijn J."/>
            <person name="Lind A.E."/>
            <person name="van Eijk R."/>
            <person name="Schleper C."/>
            <person name="Guy L."/>
            <person name="Ettema T.J."/>
        </authorList>
    </citation>
    <scope>NUCLEOTIDE SEQUENCE</scope>
</reference>
<comment type="caution">
    <text evidence="1">The sequence shown here is derived from an EMBL/GenBank/DDBJ whole genome shotgun (WGS) entry which is preliminary data.</text>
</comment>
<proteinExistence type="predicted"/>
<name>A0A0F9D7T6_9ZZZZ</name>
<evidence type="ECO:0000313" key="1">
    <source>
        <dbReference type="EMBL" id="KKL13856.1"/>
    </source>
</evidence>
<dbReference type="AlphaFoldDB" id="A0A0F9D7T6"/>
<sequence>MASLSTWYHVSFDDDKIYRDVKPPNGEGWNDQLYWKDIIRVCFKIGEDLFDNDEFYIFTDKQEASYLIPTMADGGADLWGEIINRELFDAELAIKLATGLEGLHCWPEGKL</sequence>
<gene>
    <name evidence="1" type="ORF">LCGC14_2521580</name>
</gene>